<feature type="transmembrane region" description="Helical" evidence="1">
    <location>
        <begin position="161"/>
        <end position="182"/>
    </location>
</feature>
<evidence type="ECO:0000313" key="3">
    <source>
        <dbReference type="Proteomes" id="UP000199019"/>
    </source>
</evidence>
<feature type="transmembrane region" description="Helical" evidence="1">
    <location>
        <begin position="25"/>
        <end position="45"/>
    </location>
</feature>
<gene>
    <name evidence="2" type="ORF">SAMN05216199_2643</name>
</gene>
<feature type="transmembrane region" description="Helical" evidence="1">
    <location>
        <begin position="129"/>
        <end position="149"/>
    </location>
</feature>
<dbReference type="Proteomes" id="UP000199019">
    <property type="component" value="Unassembled WGS sequence"/>
</dbReference>
<keyword evidence="3" id="KW-1185">Reference proteome</keyword>
<name>A0A1H9VYX6_9MICO</name>
<keyword evidence="1" id="KW-0472">Membrane</keyword>
<dbReference type="Pfam" id="PF20108">
    <property type="entry name" value="DUF6498"/>
    <property type="match status" value="1"/>
</dbReference>
<sequence>MTVLLRALGLQAAYAVLQAMSPAAARIATVALLLTVNAVPLVALLNGEWGAGDVLIAYWLENVAVGIWSLVKILTVAGPQVVGSGGPASASSPDGRFAGAPAPGRMTIVVNGAPLQVPAVVVRVLTGGFFAFHYGLFTVVHGVFTFALARRTDVTGSVRGFALMFLVLLASHGLSTGIYWFARGERWRTGIGSAMRQPYSRIVVLHLAVLGSAFLLFRGSGPDPSTLWPAAATLGPGLVLIAIKVVIDVVAHLQTHREVAASMPVAQAAR</sequence>
<dbReference type="STRING" id="587636.SAMN05216199_2643"/>
<evidence type="ECO:0000313" key="2">
    <source>
        <dbReference type="EMBL" id="SES26483.1"/>
    </source>
</evidence>
<organism evidence="2 3">
    <name type="scientific">Pedococcus cremeus</name>
    <dbReference type="NCBI Taxonomy" id="587636"/>
    <lineage>
        <taxon>Bacteria</taxon>
        <taxon>Bacillati</taxon>
        <taxon>Actinomycetota</taxon>
        <taxon>Actinomycetes</taxon>
        <taxon>Micrococcales</taxon>
        <taxon>Intrasporangiaceae</taxon>
        <taxon>Pedococcus</taxon>
    </lineage>
</organism>
<keyword evidence="1" id="KW-0812">Transmembrane</keyword>
<feature type="transmembrane region" description="Helical" evidence="1">
    <location>
        <begin position="227"/>
        <end position="247"/>
    </location>
</feature>
<keyword evidence="1" id="KW-1133">Transmembrane helix</keyword>
<reference evidence="3" key="1">
    <citation type="submission" date="2016-10" db="EMBL/GenBank/DDBJ databases">
        <authorList>
            <person name="Varghese N."/>
            <person name="Submissions S."/>
        </authorList>
    </citation>
    <scope>NUCLEOTIDE SEQUENCE [LARGE SCALE GENOMIC DNA]</scope>
    <source>
        <strain evidence="3">CGMCC 1.6963</strain>
    </source>
</reference>
<accession>A0A1H9VYX6</accession>
<evidence type="ECO:0000256" key="1">
    <source>
        <dbReference type="SAM" id="Phobius"/>
    </source>
</evidence>
<proteinExistence type="predicted"/>
<dbReference type="RefSeq" id="WP_177180344.1">
    <property type="nucleotide sequence ID" value="NZ_FOHB01000004.1"/>
</dbReference>
<protein>
    <submittedName>
        <fullName evidence="2">Uncharacterized protein</fullName>
    </submittedName>
</protein>
<dbReference type="AlphaFoldDB" id="A0A1H9VYX6"/>
<feature type="transmembrane region" description="Helical" evidence="1">
    <location>
        <begin position="202"/>
        <end position="221"/>
    </location>
</feature>
<dbReference type="InterPro" id="IPR045466">
    <property type="entry name" value="DUF6498"/>
</dbReference>
<dbReference type="EMBL" id="FOHB01000004">
    <property type="protein sequence ID" value="SES26483.1"/>
    <property type="molecule type" value="Genomic_DNA"/>
</dbReference>